<dbReference type="Proteomes" id="UP000185511">
    <property type="component" value="Chromosome"/>
</dbReference>
<dbReference type="AlphaFoldDB" id="A0AAC9LE72"/>
<evidence type="ECO:0000313" key="3">
    <source>
        <dbReference type="Proteomes" id="UP000185511"/>
    </source>
</evidence>
<dbReference type="RefSeq" id="WP_157442287.1">
    <property type="nucleotide sequence ID" value="NZ_CP016076.1"/>
</dbReference>
<reference evidence="3" key="1">
    <citation type="submission" date="2016-06" db="EMBL/GenBank/DDBJ databases">
        <title>Complete genome sequence of Actinoalloteichus fjordicus DSM 46855 (=ADI127-17), type strain of the new species Actinoalloteichus fjordicus.</title>
        <authorList>
            <person name="Ruckert C."/>
            <person name="Nouioui I."/>
            <person name="Willmese J."/>
            <person name="van Wezel G."/>
            <person name="Klenk H.-P."/>
            <person name="Kalinowski J."/>
            <person name="Zotchev S.B."/>
        </authorList>
    </citation>
    <scope>NUCLEOTIDE SEQUENCE [LARGE SCALE GENOMIC DNA]</scope>
    <source>
        <strain evidence="3">ADI127-7</strain>
    </source>
</reference>
<protein>
    <submittedName>
        <fullName evidence="2">Uncharacterized protein</fullName>
    </submittedName>
</protein>
<keyword evidence="3" id="KW-1185">Reference proteome</keyword>
<feature type="region of interest" description="Disordered" evidence="1">
    <location>
        <begin position="102"/>
        <end position="122"/>
    </location>
</feature>
<evidence type="ECO:0000256" key="1">
    <source>
        <dbReference type="SAM" id="MobiDB-lite"/>
    </source>
</evidence>
<organism evidence="2 3">
    <name type="scientific">Actinoalloteichus fjordicus</name>
    <dbReference type="NCBI Taxonomy" id="1612552"/>
    <lineage>
        <taxon>Bacteria</taxon>
        <taxon>Bacillati</taxon>
        <taxon>Actinomycetota</taxon>
        <taxon>Actinomycetes</taxon>
        <taxon>Pseudonocardiales</taxon>
        <taxon>Pseudonocardiaceae</taxon>
        <taxon>Actinoalloteichus</taxon>
    </lineage>
</organism>
<sequence length="272" mass="28648">MGVADVVEQLRRAHARLTEALQATTEADAAIVAGATLFGSATIGSTQPQVEQVAQHADAARDDLRAAHLLLDQVRELIDGYCQAVAGHGIGEAGVSSAAVAGLSTEPAPSPPAVPAGTTIDPETRYPGWIAEVRRNGTPIDPERVLRMTRLRNGRIVWLRTRDGESRSGNGFDADQIREFEQAGVGADRIVDLVFRALDVGDTVADPDADRSDVDGFGAAGFGMVAPRPGDGAPGRLVLEVDFEQTRRRVAVTVDSDGAIRDAHPVRPPPAA</sequence>
<dbReference type="KEGG" id="acad:UA74_19885"/>
<dbReference type="EMBL" id="CP016076">
    <property type="protein sequence ID" value="APU16002.1"/>
    <property type="molecule type" value="Genomic_DNA"/>
</dbReference>
<proteinExistence type="predicted"/>
<evidence type="ECO:0000313" key="2">
    <source>
        <dbReference type="EMBL" id="APU16002.1"/>
    </source>
</evidence>
<name>A0AAC9LE72_9PSEU</name>
<accession>A0AAC9LE72</accession>
<gene>
    <name evidence="2" type="ORF">UA74_19885</name>
</gene>